<dbReference type="AlphaFoldDB" id="A0A5E4YM89"/>
<evidence type="ECO:0000313" key="1">
    <source>
        <dbReference type="EMBL" id="VVE49954.1"/>
    </source>
</evidence>
<sequence length="374" mass="39464">MANKFFSATYAQARARFAAAARAAGAAVTSHLLPGIAGREGEELATDVVRLGAPRTRRLLILTSGTHGVEGFCGSAAQVALLGDAGLQARLAAADVAILVVHAINPYGFSWLSRTNEDNVDLNRNSIDFTQPLPANDAYADLHALLVPPTWPPSDDNVAAITHYIAAHGEPAYQRALTLGQYRFADGLFYGGRAPVASTRLMDALIHDHAQACEAVGWIDFHTGLGPPGHGEKISVGRVDAAELSRARAWWGADLASPVDGTTVASNVGGPLLDTLRFACPDAQVTAMAIEYGTVPLIDMLHMLRADAWLRQHPDAPAAQAAAIRAAVRAAFCFEDPIWQGQILGQARVAILQAVTGLGRGAVDHGPRRASANQ</sequence>
<reference evidence="1 2" key="1">
    <citation type="submission" date="2019-08" db="EMBL/GenBank/DDBJ databases">
        <authorList>
            <person name="Peeters C."/>
        </authorList>
    </citation>
    <scope>NUCLEOTIDE SEQUENCE [LARGE SCALE GENOMIC DNA]</scope>
    <source>
        <strain evidence="1 2">LMG 31106</strain>
    </source>
</reference>
<evidence type="ECO:0000313" key="2">
    <source>
        <dbReference type="Proteomes" id="UP000384354"/>
    </source>
</evidence>
<dbReference type="Gene3D" id="3.40.630.10">
    <property type="entry name" value="Zn peptidases"/>
    <property type="match status" value="1"/>
</dbReference>
<evidence type="ECO:0008006" key="3">
    <source>
        <dbReference type="Google" id="ProtNLM"/>
    </source>
</evidence>
<dbReference type="RefSeq" id="WP_150564795.1">
    <property type="nucleotide sequence ID" value="NZ_CABPSL010000029.1"/>
</dbReference>
<protein>
    <recommendedName>
        <fullName evidence="3">DUF2817 domain-containing protein</fullName>
    </recommendedName>
</protein>
<dbReference type="SUPFAM" id="SSF53187">
    <property type="entry name" value="Zn-dependent exopeptidases"/>
    <property type="match status" value="1"/>
</dbReference>
<dbReference type="EMBL" id="CABPSL010000029">
    <property type="protein sequence ID" value="VVE49954.1"/>
    <property type="molecule type" value="Genomic_DNA"/>
</dbReference>
<name>A0A5E4YM89_9BURK</name>
<dbReference type="OrthoDB" id="4014363at2"/>
<proteinExistence type="predicted"/>
<dbReference type="Pfam" id="PF10994">
    <property type="entry name" value="DUF2817"/>
    <property type="match status" value="1"/>
</dbReference>
<dbReference type="Proteomes" id="UP000384354">
    <property type="component" value="Unassembled WGS sequence"/>
</dbReference>
<gene>
    <name evidence="1" type="ORF">PCE31106_04606</name>
</gene>
<dbReference type="InterPro" id="IPR021259">
    <property type="entry name" value="DUF2817"/>
</dbReference>
<accession>A0A5E4YM89</accession>
<dbReference type="CDD" id="cd06233">
    <property type="entry name" value="M14-like"/>
    <property type="match status" value="1"/>
</dbReference>
<organism evidence="1 2">
    <name type="scientific">Pandoraea cepalis</name>
    <dbReference type="NCBI Taxonomy" id="2508294"/>
    <lineage>
        <taxon>Bacteria</taxon>
        <taxon>Pseudomonadati</taxon>
        <taxon>Pseudomonadota</taxon>
        <taxon>Betaproteobacteria</taxon>
        <taxon>Burkholderiales</taxon>
        <taxon>Burkholderiaceae</taxon>
        <taxon>Pandoraea</taxon>
    </lineage>
</organism>